<dbReference type="InterPro" id="IPR006016">
    <property type="entry name" value="UspA"/>
</dbReference>
<organism evidence="3 4">
    <name type="scientific">Actinomarinicola tropica</name>
    <dbReference type="NCBI Taxonomy" id="2789776"/>
    <lineage>
        <taxon>Bacteria</taxon>
        <taxon>Bacillati</taxon>
        <taxon>Actinomycetota</taxon>
        <taxon>Acidimicrobiia</taxon>
        <taxon>Acidimicrobiales</taxon>
        <taxon>Iamiaceae</taxon>
        <taxon>Actinomarinicola</taxon>
    </lineage>
</organism>
<keyword evidence="4" id="KW-1185">Reference proteome</keyword>
<proteinExistence type="inferred from homology"/>
<evidence type="ECO:0000313" key="4">
    <source>
        <dbReference type="Proteomes" id="UP000334019"/>
    </source>
</evidence>
<dbReference type="PANTHER" id="PTHR31964">
    <property type="entry name" value="ADENINE NUCLEOTIDE ALPHA HYDROLASES-LIKE SUPERFAMILY PROTEIN"/>
    <property type="match status" value="1"/>
</dbReference>
<gene>
    <name evidence="3" type="ORF">GH723_06180</name>
</gene>
<evidence type="ECO:0000259" key="2">
    <source>
        <dbReference type="Pfam" id="PF00582"/>
    </source>
</evidence>
<comment type="similarity">
    <text evidence="1">Belongs to the universal stress protein A family.</text>
</comment>
<dbReference type="PANTHER" id="PTHR31964:SF113">
    <property type="entry name" value="USPA DOMAIN-CONTAINING PROTEIN"/>
    <property type="match status" value="1"/>
</dbReference>
<accession>A0A5Q2RCW5</accession>
<evidence type="ECO:0000313" key="3">
    <source>
        <dbReference type="EMBL" id="QGG94729.1"/>
    </source>
</evidence>
<protein>
    <recommendedName>
        <fullName evidence="2">UspA domain-containing protein</fullName>
    </recommendedName>
</protein>
<dbReference type="KEGG" id="atq:GH723_06180"/>
<dbReference type="Gene3D" id="3.40.50.12370">
    <property type="match status" value="1"/>
</dbReference>
<dbReference type="Proteomes" id="UP000334019">
    <property type="component" value="Chromosome"/>
</dbReference>
<name>A0A5Q2RCW5_9ACTN</name>
<dbReference type="AlphaFoldDB" id="A0A5Q2RCW5"/>
<dbReference type="RefSeq" id="WP_153758835.1">
    <property type="nucleotide sequence ID" value="NZ_CP045851.1"/>
</dbReference>
<reference evidence="3 4" key="1">
    <citation type="submission" date="2019-11" db="EMBL/GenBank/DDBJ databases">
        <authorList>
            <person name="He Y."/>
        </authorList>
    </citation>
    <scope>NUCLEOTIDE SEQUENCE [LARGE SCALE GENOMIC DNA]</scope>
    <source>
        <strain evidence="3 4">SCSIO 58843</strain>
    </source>
</reference>
<dbReference type="Pfam" id="PF00582">
    <property type="entry name" value="Usp"/>
    <property type="match status" value="1"/>
</dbReference>
<dbReference type="InterPro" id="IPR006015">
    <property type="entry name" value="Universal_stress_UspA"/>
</dbReference>
<feature type="domain" description="UspA" evidence="2">
    <location>
        <begin position="16"/>
        <end position="149"/>
    </location>
</feature>
<dbReference type="EMBL" id="CP045851">
    <property type="protein sequence ID" value="QGG94729.1"/>
    <property type="molecule type" value="Genomic_DNA"/>
</dbReference>
<dbReference type="PRINTS" id="PR01438">
    <property type="entry name" value="UNVRSLSTRESS"/>
</dbReference>
<dbReference type="SUPFAM" id="SSF52402">
    <property type="entry name" value="Adenine nucleotide alpha hydrolases-like"/>
    <property type="match status" value="1"/>
</dbReference>
<sequence length="155" mass="16074">MSAPGPSEAPVFPRPRRLVVGVDGSHDSARAVATAATLAAACGAEVVGVHAVGLMHRIDGEMRPSDQNRERIATDVATWAAPLGERDVPYRTVIEDGPPGLVLLRVVEREEAGLVVLGTRGLGSSEGVVLGSTSHHLVQHSPVPVVVVPHDAALP</sequence>
<evidence type="ECO:0000256" key="1">
    <source>
        <dbReference type="ARBA" id="ARBA00008791"/>
    </source>
</evidence>